<evidence type="ECO:0000313" key="7">
    <source>
        <dbReference type="EMBL" id="KAG7172840.1"/>
    </source>
</evidence>
<dbReference type="EMBL" id="JAHLQT010010410">
    <property type="protein sequence ID" value="KAG7172840.1"/>
    <property type="molecule type" value="Genomic_DNA"/>
</dbReference>
<dbReference type="InterPro" id="IPR011701">
    <property type="entry name" value="MFS"/>
</dbReference>
<feature type="transmembrane region" description="Helical" evidence="5">
    <location>
        <begin position="20"/>
        <end position="37"/>
    </location>
</feature>
<dbReference type="GO" id="GO:0016020">
    <property type="term" value="C:membrane"/>
    <property type="evidence" value="ECO:0007669"/>
    <property type="project" value="UniProtKB-SubCell"/>
</dbReference>
<dbReference type="Pfam" id="PF07690">
    <property type="entry name" value="MFS_1"/>
    <property type="match status" value="1"/>
</dbReference>
<name>A0A8J5N4N1_HOMAM</name>
<evidence type="ECO:0000313" key="8">
    <source>
        <dbReference type="Proteomes" id="UP000747542"/>
    </source>
</evidence>
<feature type="domain" description="Major facilitator superfamily (MFS) profile" evidence="6">
    <location>
        <begin position="87"/>
        <end position="528"/>
    </location>
</feature>
<evidence type="ECO:0000256" key="3">
    <source>
        <dbReference type="ARBA" id="ARBA00022989"/>
    </source>
</evidence>
<feature type="transmembrane region" description="Helical" evidence="5">
    <location>
        <begin position="504"/>
        <end position="523"/>
    </location>
</feature>
<evidence type="ECO:0000256" key="4">
    <source>
        <dbReference type="ARBA" id="ARBA00023136"/>
    </source>
</evidence>
<keyword evidence="2 5" id="KW-0812">Transmembrane</keyword>
<dbReference type="Proteomes" id="UP000747542">
    <property type="component" value="Unassembled WGS sequence"/>
</dbReference>
<feature type="transmembrane region" description="Helical" evidence="5">
    <location>
        <begin position="415"/>
        <end position="434"/>
    </location>
</feature>
<comment type="subcellular location">
    <subcellularLocation>
        <location evidence="1">Membrane</location>
        <topology evidence="1">Multi-pass membrane protein</topology>
    </subcellularLocation>
</comment>
<organism evidence="7 8">
    <name type="scientific">Homarus americanus</name>
    <name type="common">American lobster</name>
    <dbReference type="NCBI Taxonomy" id="6706"/>
    <lineage>
        <taxon>Eukaryota</taxon>
        <taxon>Metazoa</taxon>
        <taxon>Ecdysozoa</taxon>
        <taxon>Arthropoda</taxon>
        <taxon>Crustacea</taxon>
        <taxon>Multicrustacea</taxon>
        <taxon>Malacostraca</taxon>
        <taxon>Eumalacostraca</taxon>
        <taxon>Eucarida</taxon>
        <taxon>Decapoda</taxon>
        <taxon>Pleocyemata</taxon>
        <taxon>Astacidea</taxon>
        <taxon>Nephropoidea</taxon>
        <taxon>Nephropidae</taxon>
        <taxon>Homarus</taxon>
    </lineage>
</organism>
<accession>A0A8J5N4N1</accession>
<evidence type="ECO:0000259" key="6">
    <source>
        <dbReference type="PROSITE" id="PS50850"/>
    </source>
</evidence>
<dbReference type="InterPro" id="IPR020846">
    <property type="entry name" value="MFS_dom"/>
</dbReference>
<sequence>MHFEDLLSVIGSFGLYQRLLCFLLIPLTTGIVAFTFYTQLFVLTAPLHTCNQRPHEGRDQELYNHLVPLLNKTPFDSDSRKPYACHQFDLNVTQSYLADHDVMNVTSLEQLPEPIAACVDGWKYEFDLMFSSYTSEHNWVCEDAWRPYIVVTMFWIGNTVGSWLWGVASDMCGRRPTLGLSLLVYGVAGVASVFVKDFYGFTALRFLVGSSHHIVCHLPFVLVVEYCGRESRVVPLLTIMMSYTIASILAAALALVVWDWYTLALMSGIPPLVLLLAYKWIPESSSWLIAGGKSEAARAQLSTVAKVNSHRLPEELFTQFLTDTNNDQHDDQTERRDKDNETSRSIIDAVKYPNLRKNILLVLVVWMLACMCFYGHCQNTVNLGSNMFMSYLLGAVVEVPSWCVPWLIHRLGRRLPLTAAFFLSSTAGFIYAAVPEDMEWLVLTVALVGRATITGAYYITLQYCPEVFPTVVRGQGVALAETLGGVAIFLSPSIVYLGEWHKRAPLLVFGGLSLVAGVSTLLLPETAGVALPQTIPQAELFFSHSRTSSRRSVTPQCDHSLCFRSKIPLGVDVDKMEAAQDAQLVLRDRSRPSEPDS</sequence>
<evidence type="ECO:0000256" key="2">
    <source>
        <dbReference type="ARBA" id="ARBA00022692"/>
    </source>
</evidence>
<gene>
    <name evidence="7" type="ORF">Hamer_G022836</name>
</gene>
<keyword evidence="4 5" id="KW-0472">Membrane</keyword>
<protein>
    <submittedName>
        <fullName evidence="7">Solute carrier family 22 member 21-like 1</fullName>
    </submittedName>
</protein>
<feature type="transmembrane region" description="Helical" evidence="5">
    <location>
        <begin position="359"/>
        <end position="376"/>
    </location>
</feature>
<feature type="transmembrane region" description="Helical" evidence="5">
    <location>
        <begin position="177"/>
        <end position="195"/>
    </location>
</feature>
<comment type="caution">
    <text evidence="7">The sequence shown here is derived from an EMBL/GenBank/DDBJ whole genome shotgun (WGS) entry which is preliminary data.</text>
</comment>
<dbReference type="GO" id="GO:0022857">
    <property type="term" value="F:transmembrane transporter activity"/>
    <property type="evidence" value="ECO:0007669"/>
    <property type="project" value="InterPro"/>
</dbReference>
<evidence type="ECO:0000256" key="1">
    <source>
        <dbReference type="ARBA" id="ARBA00004141"/>
    </source>
</evidence>
<dbReference type="AlphaFoldDB" id="A0A8J5N4N1"/>
<feature type="transmembrane region" description="Helical" evidence="5">
    <location>
        <begin position="236"/>
        <end position="257"/>
    </location>
</feature>
<reference evidence="7" key="1">
    <citation type="journal article" date="2021" name="Sci. Adv.">
        <title>The American lobster genome reveals insights on longevity, neural, and immune adaptations.</title>
        <authorList>
            <person name="Polinski J.M."/>
            <person name="Zimin A.V."/>
            <person name="Clark K.F."/>
            <person name="Kohn A.B."/>
            <person name="Sadowski N."/>
            <person name="Timp W."/>
            <person name="Ptitsyn A."/>
            <person name="Khanna P."/>
            <person name="Romanova D.Y."/>
            <person name="Williams P."/>
            <person name="Greenwood S.J."/>
            <person name="Moroz L.L."/>
            <person name="Walt D.R."/>
            <person name="Bodnar A.G."/>
        </authorList>
    </citation>
    <scope>NUCLEOTIDE SEQUENCE</scope>
    <source>
        <strain evidence="7">GMGI-L3</strain>
    </source>
</reference>
<dbReference type="OrthoDB" id="6884957at2759"/>
<keyword evidence="3 5" id="KW-1133">Transmembrane helix</keyword>
<feature type="transmembrane region" description="Helical" evidence="5">
    <location>
        <begin position="476"/>
        <end position="498"/>
    </location>
</feature>
<dbReference type="PANTHER" id="PTHR24064">
    <property type="entry name" value="SOLUTE CARRIER FAMILY 22 MEMBER"/>
    <property type="match status" value="1"/>
</dbReference>
<evidence type="ECO:0000256" key="5">
    <source>
        <dbReference type="SAM" id="Phobius"/>
    </source>
</evidence>
<feature type="transmembrane region" description="Helical" evidence="5">
    <location>
        <begin position="145"/>
        <end position="165"/>
    </location>
</feature>
<dbReference type="PROSITE" id="PS50850">
    <property type="entry name" value="MFS"/>
    <property type="match status" value="1"/>
</dbReference>
<keyword evidence="8" id="KW-1185">Reference proteome</keyword>
<feature type="transmembrane region" description="Helical" evidence="5">
    <location>
        <begin position="440"/>
        <end position="464"/>
    </location>
</feature>
<proteinExistence type="predicted"/>